<evidence type="ECO:0000256" key="1">
    <source>
        <dbReference type="SAM" id="MobiDB-lite"/>
    </source>
</evidence>
<protein>
    <recommendedName>
        <fullName evidence="5">DUF4259 domain-containing protein</fullName>
    </recommendedName>
</protein>
<name>A0A7K3M736_9ACTN</name>
<feature type="region of interest" description="Disordered" evidence="1">
    <location>
        <begin position="28"/>
        <end position="75"/>
    </location>
</feature>
<dbReference type="AlphaFoldDB" id="A0A7K3M736"/>
<evidence type="ECO:0000313" key="3">
    <source>
        <dbReference type="EMBL" id="NDL59131.1"/>
    </source>
</evidence>
<dbReference type="PROSITE" id="PS51257">
    <property type="entry name" value="PROKAR_LIPOPROTEIN"/>
    <property type="match status" value="1"/>
</dbReference>
<dbReference type="RefSeq" id="WP_162451806.1">
    <property type="nucleotide sequence ID" value="NZ_WLZY01000006.1"/>
</dbReference>
<reference evidence="3 4" key="1">
    <citation type="submission" date="2019-11" db="EMBL/GenBank/DDBJ databases">
        <authorList>
            <person name="Li X.-J."/>
            <person name="Feng X.-M."/>
        </authorList>
    </citation>
    <scope>NUCLEOTIDE SEQUENCE [LARGE SCALE GENOMIC DNA]</scope>
    <source>
        <strain evidence="3 4">XMNu-373</strain>
    </source>
</reference>
<sequence>MITLDRRLAAVFAAVALAVAACGGDDADTAATSDDDAPVIEETVDDADDEDDAGDPDLDTTADDDDAPDAAPDDLFGEVDWDALSGLGFEFSRCMELSGAAMAVASLPLTMFGEEEEVDYAEINAEVTEIINDLPDEFHPELLFVLDIINESRDHSWADPDHPLLSDEYQAAWDSYFDKLDAACELDTD</sequence>
<keyword evidence="4" id="KW-1185">Reference proteome</keyword>
<proteinExistence type="predicted"/>
<evidence type="ECO:0000256" key="2">
    <source>
        <dbReference type="SAM" id="SignalP"/>
    </source>
</evidence>
<dbReference type="EMBL" id="WLZY01000006">
    <property type="protein sequence ID" value="NDL59131.1"/>
    <property type="molecule type" value="Genomic_DNA"/>
</dbReference>
<organism evidence="3 4">
    <name type="scientific">Phytoactinopolyspora mesophila</name>
    <dbReference type="NCBI Taxonomy" id="2650750"/>
    <lineage>
        <taxon>Bacteria</taxon>
        <taxon>Bacillati</taxon>
        <taxon>Actinomycetota</taxon>
        <taxon>Actinomycetes</taxon>
        <taxon>Jiangellales</taxon>
        <taxon>Jiangellaceae</taxon>
        <taxon>Phytoactinopolyspora</taxon>
    </lineage>
</organism>
<accession>A0A7K3M736</accession>
<comment type="caution">
    <text evidence="3">The sequence shown here is derived from an EMBL/GenBank/DDBJ whole genome shotgun (WGS) entry which is preliminary data.</text>
</comment>
<evidence type="ECO:0000313" key="4">
    <source>
        <dbReference type="Proteomes" id="UP000460435"/>
    </source>
</evidence>
<keyword evidence="2" id="KW-0732">Signal</keyword>
<evidence type="ECO:0008006" key="5">
    <source>
        <dbReference type="Google" id="ProtNLM"/>
    </source>
</evidence>
<dbReference type="Proteomes" id="UP000460435">
    <property type="component" value="Unassembled WGS sequence"/>
</dbReference>
<feature type="signal peptide" evidence="2">
    <location>
        <begin position="1"/>
        <end position="23"/>
    </location>
</feature>
<feature type="chain" id="PRO_5039555370" description="DUF4259 domain-containing protein" evidence="2">
    <location>
        <begin position="24"/>
        <end position="189"/>
    </location>
</feature>
<gene>
    <name evidence="3" type="ORF">F7O44_18850</name>
</gene>